<dbReference type="PANTHER" id="PTHR34819:SF3">
    <property type="entry name" value="CELL SURFACE PROTEIN"/>
    <property type="match status" value="1"/>
</dbReference>
<name>A0A2S1LK92_9FLAO</name>
<dbReference type="InterPro" id="IPR055354">
    <property type="entry name" value="DUF7507"/>
</dbReference>
<dbReference type="InterPro" id="IPR001434">
    <property type="entry name" value="OmcB-like_DUF11"/>
</dbReference>
<evidence type="ECO:0008006" key="5">
    <source>
        <dbReference type="Google" id="ProtNLM"/>
    </source>
</evidence>
<organism evidence="3 4">
    <name type="scientific">Flavobacterium kingsejongi</name>
    <dbReference type="NCBI Taxonomy" id="1678728"/>
    <lineage>
        <taxon>Bacteria</taxon>
        <taxon>Pseudomonadati</taxon>
        <taxon>Bacteroidota</taxon>
        <taxon>Flavobacteriia</taxon>
        <taxon>Flavobacteriales</taxon>
        <taxon>Flavobacteriaceae</taxon>
        <taxon>Flavobacterium</taxon>
    </lineage>
</organism>
<dbReference type="InterPro" id="IPR013783">
    <property type="entry name" value="Ig-like_fold"/>
</dbReference>
<dbReference type="NCBIfam" id="TIGR01451">
    <property type="entry name" value="B_ant_repeat"/>
    <property type="match status" value="2"/>
</dbReference>
<dbReference type="Gene3D" id="2.60.40.1170">
    <property type="entry name" value="Mu homology domain, subdomain B"/>
    <property type="match status" value="1"/>
</dbReference>
<dbReference type="KEGG" id="fki:FK004_02475"/>
<sequence length="1244" mass="130100">MSVTAAAPVSYRFVGNPVNTPRNNTNTNYNDRGLIVTATGPVAVNMRNIASDTPGTSVTNIKGNASLVSFGNEGLGLSFRLGYYRSSYTGIYGGAPLYAVMAVQDATVVSLNGVVLTTLNAGQSRLFTAPMGALLSADKAVVANTGTYGDTPQACGGNGEDGSVDQIAPVNKLGMLYMLVRGNGTAGTAPNHPEQSTIIASQANTVVNVINYNAAGTQISTATYNLANAGSYVSIHHGDAATIYSSSFVSADKPVVIYSATAVDCESDVSTVLPIGGCAGSTKITTRKFISYNNTNLSYFGYTILESATEPVFINGANMEVVTGISRIQIGTTGFYMIRFTNANIGNPVVIKITSAARMTTSIIQQGEGFSMSGFFSAFNDSPSPPTEVISPDMCQTTLSTTAGLSPYQWYLEGVAIPGATAETYDIQASGNYTVIGTRSCGLTAPSAPVFVTHTTCSDLEVQKEVAAIAGNQATFLITAINNGANADTNVVVTDLLPSGYTFVSATPSVGTYTATTGLWTIGNLAVNSPVTLVMVATMNGTGDFVNSATITGTNPDPDPANNTAQAIAHLSSMSLTKAAPQLIYYNEGEVVAYNLVLTNTGQTQLTAVTVTDTNADAGSINPAVIPVLAPGQSVTVTATHTITAADVLVGSVSNQATVTGQSPDAQAITTISDDPSTPALLDPTIVTVTTAADLVTVKTNNQTVYVPGSTVTYTITITNNGPSNAHDIQVTDAFPAGITQMSWAGNGTGGTGALSDVIPMLANGSSSTYTVSIEVPDSYTGNLVNTVNVSSPTFDPDLSCPQCTDTDVQCTGPAVVTPQPLVVCDAGVQDGFTEVDLTQKNNAITAGNATLQVLYYADATALANGTPIADAQHFTTTVANSQTLIVEVIDATGCKSYTTLEIQVIGSPAPLPPLVKDSCNVNQNSFDLTVYAAELLGAQPGLTLAGYFTTLANAQNGSPAITPPNAYTITGTNATIYVRIENATGCYTVRELRITSIPPIMVDLEDSYPVCLDANGNVMQNAIIDTGFPATGYTFEWRYNGQLMSQNGPMISVSAGGSYAVTIFSPYGCPSATATTTVVVSSGPETFTAAVVSGYFSDDATIQAVATGTGDFVYWLDNGPEQYNNYFHHVSSGLHEVHVKDAQGCGHIITVTVMVIDYPKYFTPNGDGYHDSWNIWSLRDQKASIIYIFDRYEKLITAIKPSGAGWDGNFNGQPLPSTDYWFKVIFTENQSQREFKAHFSLVR</sequence>
<dbReference type="PANTHER" id="PTHR34819">
    <property type="entry name" value="LARGE CYSTEINE-RICH PERIPLASMIC PROTEIN OMCB"/>
    <property type="match status" value="1"/>
</dbReference>
<dbReference type="Pfam" id="PF24346">
    <property type="entry name" value="DUF7507"/>
    <property type="match status" value="1"/>
</dbReference>
<dbReference type="InterPro" id="IPR047589">
    <property type="entry name" value="DUF11_rpt"/>
</dbReference>
<reference evidence="3 4" key="1">
    <citation type="submission" date="2017-04" db="EMBL/GenBank/DDBJ databases">
        <title>Complete genome sequence of Flavobacterium kingsejong AJ004.</title>
        <authorList>
            <person name="Lee P.C."/>
        </authorList>
    </citation>
    <scope>NUCLEOTIDE SEQUENCE [LARGE SCALE GENOMIC DNA]</scope>
    <source>
        <strain evidence="3 4">AJ004</strain>
    </source>
</reference>
<evidence type="ECO:0000259" key="1">
    <source>
        <dbReference type="Pfam" id="PF01345"/>
    </source>
</evidence>
<accession>A0A2S1LK92</accession>
<dbReference type="Proteomes" id="UP000244677">
    <property type="component" value="Chromosome"/>
</dbReference>
<dbReference type="Gene3D" id="2.60.40.10">
    <property type="entry name" value="Immunoglobulins"/>
    <property type="match status" value="1"/>
</dbReference>
<dbReference type="InterPro" id="IPR026341">
    <property type="entry name" value="T9SS_type_B"/>
</dbReference>
<dbReference type="InterPro" id="IPR051172">
    <property type="entry name" value="Chlamydia_OmcB"/>
</dbReference>
<dbReference type="Pfam" id="PF13585">
    <property type="entry name" value="CHU_C"/>
    <property type="match status" value="1"/>
</dbReference>
<evidence type="ECO:0000259" key="2">
    <source>
        <dbReference type="Pfam" id="PF24346"/>
    </source>
</evidence>
<feature type="domain" description="DUF11" evidence="1">
    <location>
        <begin position="459"/>
        <end position="567"/>
    </location>
</feature>
<feature type="domain" description="DUF7507" evidence="2">
    <location>
        <begin position="573"/>
        <end position="670"/>
    </location>
</feature>
<evidence type="ECO:0000313" key="4">
    <source>
        <dbReference type="Proteomes" id="UP000244677"/>
    </source>
</evidence>
<protein>
    <recommendedName>
        <fullName evidence="5">DUF11 domain-containing protein</fullName>
    </recommendedName>
</protein>
<gene>
    <name evidence="3" type="ORF">FK004_02475</name>
</gene>
<dbReference type="AlphaFoldDB" id="A0A2S1LK92"/>
<keyword evidence="4" id="KW-1185">Reference proteome</keyword>
<proteinExistence type="predicted"/>
<feature type="domain" description="DUF11" evidence="1">
    <location>
        <begin position="694"/>
        <end position="800"/>
    </location>
</feature>
<dbReference type="NCBIfam" id="TIGR04131">
    <property type="entry name" value="Bac_Flav_CTERM"/>
    <property type="match status" value="1"/>
</dbReference>
<dbReference type="Pfam" id="PF01345">
    <property type="entry name" value="DUF11"/>
    <property type="match status" value="2"/>
</dbReference>
<dbReference type="EMBL" id="CP020919">
    <property type="protein sequence ID" value="AWG24165.1"/>
    <property type="molecule type" value="Genomic_DNA"/>
</dbReference>
<evidence type="ECO:0000313" key="3">
    <source>
        <dbReference type="EMBL" id="AWG24165.1"/>
    </source>
</evidence>